<name>A0A940SKG8_9BACI</name>
<dbReference type="EMBL" id="JAGIYQ010000011">
    <property type="protein sequence ID" value="MBP0726436.1"/>
    <property type="molecule type" value="Genomic_DNA"/>
</dbReference>
<evidence type="ECO:0000256" key="5">
    <source>
        <dbReference type="SAM" id="Phobius"/>
    </source>
</evidence>
<keyword evidence="3 5" id="KW-1133">Transmembrane helix</keyword>
<reference evidence="7" key="1">
    <citation type="submission" date="2021-04" db="EMBL/GenBank/DDBJ databases">
        <title>Genome seq and assembly of Bacillus sp.</title>
        <authorList>
            <person name="Chhetri G."/>
        </authorList>
    </citation>
    <scope>NUCLEOTIDE SEQUENCE</scope>
    <source>
        <strain evidence="7">RG28</strain>
    </source>
</reference>
<evidence type="ECO:0000313" key="7">
    <source>
        <dbReference type="EMBL" id="MBP0726436.1"/>
    </source>
</evidence>
<feature type="transmembrane region" description="Helical" evidence="5">
    <location>
        <begin position="131"/>
        <end position="155"/>
    </location>
</feature>
<dbReference type="PANTHER" id="PTHR43229">
    <property type="entry name" value="NODULATION PROTEIN J"/>
    <property type="match status" value="1"/>
</dbReference>
<dbReference type="GO" id="GO:0043190">
    <property type="term" value="C:ATP-binding cassette (ABC) transporter complex"/>
    <property type="evidence" value="ECO:0007669"/>
    <property type="project" value="InterPro"/>
</dbReference>
<keyword evidence="2 5" id="KW-0812">Transmembrane</keyword>
<protein>
    <submittedName>
        <fullName evidence="7">ABC transporter permease</fullName>
    </submittedName>
</protein>
<dbReference type="Pfam" id="PF12698">
    <property type="entry name" value="ABC2_membrane_3"/>
    <property type="match status" value="1"/>
</dbReference>
<evidence type="ECO:0000259" key="6">
    <source>
        <dbReference type="Pfam" id="PF12698"/>
    </source>
</evidence>
<dbReference type="PIRSF" id="PIRSF006648">
    <property type="entry name" value="DrrB"/>
    <property type="match status" value="1"/>
</dbReference>
<keyword evidence="8" id="KW-1185">Reference proteome</keyword>
<dbReference type="PANTHER" id="PTHR43229:SF6">
    <property type="entry name" value="ABC-TYPE MULTIDRUG TRANSPORT SYSTEM, PERMEASE COMPONENT"/>
    <property type="match status" value="1"/>
</dbReference>
<gene>
    <name evidence="7" type="ORF">J5Y03_14845</name>
</gene>
<comment type="caution">
    <text evidence="7">The sequence shown here is derived from an EMBL/GenBank/DDBJ whole genome shotgun (WGS) entry which is preliminary data.</text>
</comment>
<evidence type="ECO:0000256" key="1">
    <source>
        <dbReference type="ARBA" id="ARBA00004141"/>
    </source>
</evidence>
<comment type="subcellular location">
    <subcellularLocation>
        <location evidence="1">Membrane</location>
        <topology evidence="1">Multi-pass membrane protein</topology>
    </subcellularLocation>
</comment>
<dbReference type="AlphaFoldDB" id="A0A940SKG8"/>
<dbReference type="InterPro" id="IPR013525">
    <property type="entry name" value="ABC2_TM"/>
</dbReference>
<dbReference type="InterPro" id="IPR051784">
    <property type="entry name" value="Nod_factor_ABC_transporter"/>
</dbReference>
<evidence type="ECO:0000256" key="4">
    <source>
        <dbReference type="ARBA" id="ARBA00023136"/>
    </source>
</evidence>
<feature type="transmembrane region" description="Helical" evidence="5">
    <location>
        <begin position="54"/>
        <end position="74"/>
    </location>
</feature>
<proteinExistence type="predicted"/>
<feature type="transmembrane region" description="Helical" evidence="5">
    <location>
        <begin position="167"/>
        <end position="185"/>
    </location>
</feature>
<organism evidence="7 8">
    <name type="scientific">Gottfriedia endophytica</name>
    <dbReference type="NCBI Taxonomy" id="2820819"/>
    <lineage>
        <taxon>Bacteria</taxon>
        <taxon>Bacillati</taxon>
        <taxon>Bacillota</taxon>
        <taxon>Bacilli</taxon>
        <taxon>Bacillales</taxon>
        <taxon>Bacillaceae</taxon>
        <taxon>Gottfriedia</taxon>
    </lineage>
</organism>
<feature type="transmembrane region" description="Helical" evidence="5">
    <location>
        <begin position="95"/>
        <end position="119"/>
    </location>
</feature>
<feature type="transmembrane region" description="Helical" evidence="5">
    <location>
        <begin position="222"/>
        <end position="240"/>
    </location>
</feature>
<dbReference type="InterPro" id="IPR000412">
    <property type="entry name" value="ABC_2_transport"/>
</dbReference>
<accession>A0A940SKG8</accession>
<dbReference type="GO" id="GO:0140359">
    <property type="term" value="F:ABC-type transporter activity"/>
    <property type="evidence" value="ECO:0007669"/>
    <property type="project" value="InterPro"/>
</dbReference>
<evidence type="ECO:0000256" key="3">
    <source>
        <dbReference type="ARBA" id="ARBA00022989"/>
    </source>
</evidence>
<evidence type="ECO:0000256" key="2">
    <source>
        <dbReference type="ARBA" id="ARBA00022692"/>
    </source>
</evidence>
<sequence length="246" mass="27310">MQAFIAQCKAELLRSIRNKRFLIFTILFPVAFYFIFTSVNDSNMKINGVAWKAYYLMSMTAFGLLNSSISSLGVKMAQERSQGWVRLLKITPLSSIAYVGSKIIATSIINLGIIIMMFLVGKFGKGVDLSLTKWVSCGGWLLLGSIVFLALGSLVGTTKKPETAQPIASIFQLGLAMLGGLWMPVVTMPKLMQDIAHWMPTYNFAQGPWRILAGQSVDMKNIWILAGYLVLFFLLSSFILKKQNAE</sequence>
<dbReference type="Proteomes" id="UP000682134">
    <property type="component" value="Unassembled WGS sequence"/>
</dbReference>
<dbReference type="RefSeq" id="WP_209406780.1">
    <property type="nucleotide sequence ID" value="NZ_JAGIYQ010000011.1"/>
</dbReference>
<keyword evidence="4 5" id="KW-0472">Membrane</keyword>
<evidence type="ECO:0000313" key="8">
    <source>
        <dbReference type="Proteomes" id="UP000682134"/>
    </source>
</evidence>
<feature type="transmembrane region" description="Helical" evidence="5">
    <location>
        <begin position="21"/>
        <end position="39"/>
    </location>
</feature>
<feature type="domain" description="ABC-2 type transporter transmembrane" evidence="6">
    <location>
        <begin position="51"/>
        <end position="237"/>
    </location>
</feature>